<proteinExistence type="predicted"/>
<evidence type="ECO:0000256" key="1">
    <source>
        <dbReference type="ARBA" id="ARBA00022679"/>
    </source>
</evidence>
<dbReference type="AlphaFoldDB" id="A0AAN4ZI14"/>
<evidence type="ECO:0000313" key="8">
    <source>
        <dbReference type="Proteomes" id="UP001328107"/>
    </source>
</evidence>
<keyword evidence="2 5" id="KW-0547">Nucleotide-binding</keyword>
<dbReference type="SUPFAM" id="SSF56112">
    <property type="entry name" value="Protein kinase-like (PK-like)"/>
    <property type="match status" value="1"/>
</dbReference>
<dbReference type="PROSITE" id="PS50011">
    <property type="entry name" value="PROTEIN_KINASE_DOM"/>
    <property type="match status" value="1"/>
</dbReference>
<dbReference type="InterPro" id="IPR017441">
    <property type="entry name" value="Protein_kinase_ATP_BS"/>
</dbReference>
<dbReference type="GO" id="GO:0004694">
    <property type="term" value="F:eukaryotic translation initiation factor 2alpha kinase activity"/>
    <property type="evidence" value="ECO:0007669"/>
    <property type="project" value="TreeGrafter"/>
</dbReference>
<name>A0AAN4ZI14_9BILA</name>
<dbReference type="PANTHER" id="PTHR11042">
    <property type="entry name" value="EUKARYOTIC TRANSLATION INITIATION FACTOR 2-ALPHA KINASE EIF2-ALPHA KINASE -RELATED"/>
    <property type="match status" value="1"/>
</dbReference>
<dbReference type="GO" id="GO:0005634">
    <property type="term" value="C:nucleus"/>
    <property type="evidence" value="ECO:0007669"/>
    <property type="project" value="TreeGrafter"/>
</dbReference>
<dbReference type="Gene3D" id="3.30.200.20">
    <property type="entry name" value="Phosphorylase Kinase, domain 1"/>
    <property type="match status" value="1"/>
</dbReference>
<dbReference type="GO" id="GO:0005737">
    <property type="term" value="C:cytoplasm"/>
    <property type="evidence" value="ECO:0007669"/>
    <property type="project" value="TreeGrafter"/>
</dbReference>
<keyword evidence="3" id="KW-0418">Kinase</keyword>
<keyword evidence="1" id="KW-0808">Transferase</keyword>
<dbReference type="InterPro" id="IPR050339">
    <property type="entry name" value="CC_SR_Kinase"/>
</dbReference>
<feature type="domain" description="Protein kinase" evidence="6">
    <location>
        <begin position="48"/>
        <end position="150"/>
    </location>
</feature>
<sequence>MGCVHSKEAADGQFLQHSPEVEPKEVVDAQIHPVISQGSFKSEFQSKFVIVNIIGRGTYGCVFEVVNKLDEWKYAVKRIPMRGSEEQKTATAKEARTLASFQHPGIVAYNTSWTEEPPHGWQKGQDQKMLFALNSNAYFDYLDDSSFLYI</sequence>
<dbReference type="Pfam" id="PF00069">
    <property type="entry name" value="Pkinase"/>
    <property type="match status" value="1"/>
</dbReference>
<evidence type="ECO:0000256" key="4">
    <source>
        <dbReference type="ARBA" id="ARBA00022840"/>
    </source>
</evidence>
<accession>A0AAN4ZI14</accession>
<evidence type="ECO:0000256" key="5">
    <source>
        <dbReference type="PROSITE-ProRule" id="PRU10141"/>
    </source>
</evidence>
<keyword evidence="8" id="KW-1185">Reference proteome</keyword>
<evidence type="ECO:0000313" key="7">
    <source>
        <dbReference type="EMBL" id="GMR38080.1"/>
    </source>
</evidence>
<dbReference type="PROSITE" id="PS00107">
    <property type="entry name" value="PROTEIN_KINASE_ATP"/>
    <property type="match status" value="1"/>
</dbReference>
<dbReference type="GO" id="GO:0005524">
    <property type="term" value="F:ATP binding"/>
    <property type="evidence" value="ECO:0007669"/>
    <property type="project" value="UniProtKB-UniRule"/>
</dbReference>
<gene>
    <name evidence="7" type="ORF">PMAYCL1PPCAC_08275</name>
</gene>
<evidence type="ECO:0000256" key="3">
    <source>
        <dbReference type="ARBA" id="ARBA00022777"/>
    </source>
</evidence>
<feature type="binding site" evidence="5">
    <location>
        <position position="77"/>
    </location>
    <ligand>
        <name>ATP</name>
        <dbReference type="ChEBI" id="CHEBI:30616"/>
    </ligand>
</feature>
<reference evidence="8" key="1">
    <citation type="submission" date="2022-10" db="EMBL/GenBank/DDBJ databases">
        <title>Genome assembly of Pristionchus species.</title>
        <authorList>
            <person name="Yoshida K."/>
            <person name="Sommer R.J."/>
        </authorList>
    </citation>
    <scope>NUCLEOTIDE SEQUENCE [LARGE SCALE GENOMIC DNA]</scope>
    <source>
        <strain evidence="8">RS5460</strain>
    </source>
</reference>
<dbReference type="FunFam" id="3.30.200.20:FF:000706">
    <property type="entry name" value="Protein kinase"/>
    <property type="match status" value="1"/>
</dbReference>
<dbReference type="InterPro" id="IPR011009">
    <property type="entry name" value="Kinase-like_dom_sf"/>
</dbReference>
<protein>
    <recommendedName>
        <fullName evidence="6">Protein kinase domain-containing protein</fullName>
    </recommendedName>
</protein>
<dbReference type="InterPro" id="IPR000719">
    <property type="entry name" value="Prot_kinase_dom"/>
</dbReference>
<dbReference type="Proteomes" id="UP001328107">
    <property type="component" value="Unassembled WGS sequence"/>
</dbReference>
<comment type="caution">
    <text evidence="7">The sequence shown here is derived from an EMBL/GenBank/DDBJ whole genome shotgun (WGS) entry which is preliminary data.</text>
</comment>
<dbReference type="EMBL" id="BTRK01000002">
    <property type="protein sequence ID" value="GMR38080.1"/>
    <property type="molecule type" value="Genomic_DNA"/>
</dbReference>
<organism evidence="7 8">
    <name type="scientific">Pristionchus mayeri</name>
    <dbReference type="NCBI Taxonomy" id="1317129"/>
    <lineage>
        <taxon>Eukaryota</taxon>
        <taxon>Metazoa</taxon>
        <taxon>Ecdysozoa</taxon>
        <taxon>Nematoda</taxon>
        <taxon>Chromadorea</taxon>
        <taxon>Rhabditida</taxon>
        <taxon>Rhabditina</taxon>
        <taxon>Diplogasteromorpha</taxon>
        <taxon>Diplogasteroidea</taxon>
        <taxon>Neodiplogasteridae</taxon>
        <taxon>Pristionchus</taxon>
    </lineage>
</organism>
<dbReference type="PANTHER" id="PTHR11042:SF91">
    <property type="entry name" value="EUKARYOTIC TRANSLATION INITIATION FACTOR 2-ALPHA KINASE"/>
    <property type="match status" value="1"/>
</dbReference>
<evidence type="ECO:0000259" key="6">
    <source>
        <dbReference type="PROSITE" id="PS50011"/>
    </source>
</evidence>
<keyword evidence="4 5" id="KW-0067">ATP-binding</keyword>
<evidence type="ECO:0000256" key="2">
    <source>
        <dbReference type="ARBA" id="ARBA00022741"/>
    </source>
</evidence>